<dbReference type="EMBL" id="JAHXZJ010000001">
    <property type="protein sequence ID" value="KAH0569028.1"/>
    <property type="molecule type" value="Genomic_DNA"/>
</dbReference>
<comment type="caution">
    <text evidence="1">The sequence shown here is derived from an EMBL/GenBank/DDBJ whole genome shotgun (WGS) entry which is preliminary data.</text>
</comment>
<protein>
    <submittedName>
        <fullName evidence="1">Uncharacterized protein</fullName>
    </submittedName>
</protein>
<proteinExistence type="predicted"/>
<reference evidence="1 2" key="1">
    <citation type="journal article" date="2021" name="J. Hered.">
        <title>A chromosome-level genome assembly of the parasitoid wasp, Cotesia glomerata (Hymenoptera: Braconidae).</title>
        <authorList>
            <person name="Pinto B.J."/>
            <person name="Weis J.J."/>
            <person name="Gamble T."/>
            <person name="Ode P.J."/>
            <person name="Paul R."/>
            <person name="Zaspel J.M."/>
        </authorList>
    </citation>
    <scope>NUCLEOTIDE SEQUENCE [LARGE SCALE GENOMIC DNA]</scope>
    <source>
        <strain evidence="1">CgM1</strain>
    </source>
</reference>
<dbReference type="AlphaFoldDB" id="A0AAV7IWT4"/>
<accession>A0AAV7IWT4</accession>
<evidence type="ECO:0000313" key="1">
    <source>
        <dbReference type="EMBL" id="KAH0569028.1"/>
    </source>
</evidence>
<dbReference type="Proteomes" id="UP000826195">
    <property type="component" value="Unassembled WGS sequence"/>
</dbReference>
<gene>
    <name evidence="1" type="ORF">KQX54_021734</name>
</gene>
<keyword evidence="2" id="KW-1185">Reference proteome</keyword>
<name>A0AAV7IWT4_COTGL</name>
<organism evidence="1 2">
    <name type="scientific">Cotesia glomerata</name>
    <name type="common">Lepidopteran parasitic wasp</name>
    <name type="synonym">Apanteles glomeratus</name>
    <dbReference type="NCBI Taxonomy" id="32391"/>
    <lineage>
        <taxon>Eukaryota</taxon>
        <taxon>Metazoa</taxon>
        <taxon>Ecdysozoa</taxon>
        <taxon>Arthropoda</taxon>
        <taxon>Hexapoda</taxon>
        <taxon>Insecta</taxon>
        <taxon>Pterygota</taxon>
        <taxon>Neoptera</taxon>
        <taxon>Endopterygota</taxon>
        <taxon>Hymenoptera</taxon>
        <taxon>Apocrita</taxon>
        <taxon>Ichneumonoidea</taxon>
        <taxon>Braconidae</taxon>
        <taxon>Microgastrinae</taxon>
        <taxon>Cotesia</taxon>
    </lineage>
</organism>
<evidence type="ECO:0000313" key="2">
    <source>
        <dbReference type="Proteomes" id="UP000826195"/>
    </source>
</evidence>
<sequence>MERESPTERDSSQRCPYQVAAKGQVKSEGVQNGMEVKGLSALYYPLHSTRWFSRSCARKVPQGSKATTELAEFEGDENTTRGMSVVMWSLYRSQETWDLLSNSGFACIMYVWMDIIVSRSYASSRTSDSFTGTIAKGFSVLVSQRKGSRTFLGGIGEKVIQWVLGLMVNYVN</sequence>